<reference evidence="2" key="1">
    <citation type="journal article" date="2021" name="IMA Fungus">
        <title>Genomic characterization of three marine fungi, including Emericellopsis atlantica sp. nov. with signatures of a generalist lifestyle and marine biomass degradation.</title>
        <authorList>
            <person name="Hagestad O.C."/>
            <person name="Hou L."/>
            <person name="Andersen J.H."/>
            <person name="Hansen E.H."/>
            <person name="Altermark B."/>
            <person name="Li C."/>
            <person name="Kuhnert E."/>
            <person name="Cox R.J."/>
            <person name="Crous P.W."/>
            <person name="Spatafora J.W."/>
            <person name="Lail K."/>
            <person name="Amirebrahimi M."/>
            <person name="Lipzen A."/>
            <person name="Pangilinan J."/>
            <person name="Andreopoulos W."/>
            <person name="Hayes R.D."/>
            <person name="Ng V."/>
            <person name="Grigoriev I.V."/>
            <person name="Jackson S.A."/>
            <person name="Sutton T.D.S."/>
            <person name="Dobson A.D.W."/>
            <person name="Rama T."/>
        </authorList>
    </citation>
    <scope>NUCLEOTIDE SEQUENCE</scope>
    <source>
        <strain evidence="2">TRa3180A</strain>
    </source>
</reference>
<evidence type="ECO:0000313" key="2">
    <source>
        <dbReference type="EMBL" id="KAG9247602.1"/>
    </source>
</evidence>
<dbReference type="AlphaFoldDB" id="A0A9P8CI60"/>
<feature type="region of interest" description="Disordered" evidence="1">
    <location>
        <begin position="99"/>
        <end position="140"/>
    </location>
</feature>
<sequence>LWAYLQMKYSQIDATTANIKIQTFTFVEGTTVTEVWEKLKDYRRKLRAADTNAKSAYNHWALLLVLVRSLPKSFATTIDTISARGNLTVEDKLKYLEEKESRARNEDEQAHAAIRVRSDEYTPPHRRRHSSDFERSKSPRNKPKCYLCDERYWMRDCP</sequence>
<dbReference type="Pfam" id="PF14223">
    <property type="entry name" value="Retrotran_gag_2"/>
    <property type="match status" value="1"/>
</dbReference>
<evidence type="ECO:0000313" key="3">
    <source>
        <dbReference type="Proteomes" id="UP000887226"/>
    </source>
</evidence>
<accession>A0A9P8CI60</accession>
<feature type="non-terminal residue" evidence="2">
    <location>
        <position position="158"/>
    </location>
</feature>
<dbReference type="EMBL" id="MU253768">
    <property type="protein sequence ID" value="KAG9247602.1"/>
    <property type="molecule type" value="Genomic_DNA"/>
</dbReference>
<comment type="caution">
    <text evidence="2">The sequence shown here is derived from an EMBL/GenBank/DDBJ whole genome shotgun (WGS) entry which is preliminary data.</text>
</comment>
<dbReference type="OrthoDB" id="5427757at2759"/>
<proteinExistence type="predicted"/>
<feature type="non-terminal residue" evidence="2">
    <location>
        <position position="1"/>
    </location>
</feature>
<gene>
    <name evidence="2" type="ORF">BJ878DRAFT_388211</name>
</gene>
<feature type="compositionally biased region" description="Basic and acidic residues" evidence="1">
    <location>
        <begin position="99"/>
        <end position="123"/>
    </location>
</feature>
<dbReference type="Proteomes" id="UP000887226">
    <property type="component" value="Unassembled WGS sequence"/>
</dbReference>
<protein>
    <submittedName>
        <fullName evidence="2">Uncharacterized protein</fullName>
    </submittedName>
</protein>
<keyword evidence="3" id="KW-1185">Reference proteome</keyword>
<evidence type="ECO:0000256" key="1">
    <source>
        <dbReference type="SAM" id="MobiDB-lite"/>
    </source>
</evidence>
<organism evidence="2 3">
    <name type="scientific">Calycina marina</name>
    <dbReference type="NCBI Taxonomy" id="1763456"/>
    <lineage>
        <taxon>Eukaryota</taxon>
        <taxon>Fungi</taxon>
        <taxon>Dikarya</taxon>
        <taxon>Ascomycota</taxon>
        <taxon>Pezizomycotina</taxon>
        <taxon>Leotiomycetes</taxon>
        <taxon>Helotiales</taxon>
        <taxon>Pezizellaceae</taxon>
        <taxon>Calycina</taxon>
    </lineage>
</organism>
<name>A0A9P8CI60_9HELO</name>